<dbReference type="Gene3D" id="2.40.10.10">
    <property type="entry name" value="Trypsin-like serine proteases"/>
    <property type="match status" value="4"/>
</dbReference>
<sequence>MQYCAVLLLLLGLSVVLVRVHTYGGYYKGDSTHSQDDDEADADLRRWQEGYEQWRRRCAKYDNPPTEEPPVSTRIAGGSLATPGMLPYQAGLLLRLANGDGIQCGGSLITQRFVLTAAHCVFDAVEGRVFLGATRYADEMDAAEFYNVTKHDFRIYEDYLGYGGYNDLALIRLPRTGRESRGRVQPIALALEFMQQALLEEQPVSTSGWGRLGDKPRSIEEGNLLHYVDVRVLEQERCFCYFLPGLVSEQRHICTDGLGNRGGCEGDSGGPLVYNWRNGSYLIGVITFGSAAGCEVGAPTVYTRVTAYLHWIRRETGQFNRNTLDFDAGLIKLTPKLNFNFFIGPAKLPATSEFIDYTNDLVIISGWGATSDTSGVSTVLNTVKMHVYANNLCADYYGSDIITEHKICAKANNEETKSTCGGDSGGPMYHNSSETVIGITSFGSIEGCEMGAPVGFTLIRSVINWINLVTN</sequence>
<feature type="signal peptide" evidence="3">
    <location>
        <begin position="1"/>
        <end position="22"/>
    </location>
</feature>
<keyword evidence="2" id="KW-0378">Hydrolase</keyword>
<evidence type="ECO:0000259" key="4">
    <source>
        <dbReference type="PROSITE" id="PS50240"/>
    </source>
</evidence>
<dbReference type="Pfam" id="PF00089">
    <property type="entry name" value="Trypsin"/>
    <property type="match status" value="2"/>
</dbReference>
<reference evidence="6" key="1">
    <citation type="submission" date="2025-08" db="UniProtKB">
        <authorList>
            <consortium name="RefSeq"/>
        </authorList>
    </citation>
    <scope>IDENTIFICATION</scope>
    <source>
        <strain evidence="6">11010-0011.00</strain>
        <tissue evidence="6">Whole body</tissue>
    </source>
</reference>
<evidence type="ECO:0000256" key="2">
    <source>
        <dbReference type="RuleBase" id="RU363034"/>
    </source>
</evidence>
<dbReference type="InterPro" id="IPR043504">
    <property type="entry name" value="Peptidase_S1_PA_chymotrypsin"/>
</dbReference>
<dbReference type="CDD" id="cd00190">
    <property type="entry name" value="Tryp_SPc"/>
    <property type="match status" value="2"/>
</dbReference>
<keyword evidence="1" id="KW-1015">Disulfide bond</keyword>
<keyword evidence="2 6" id="KW-0645">Protease</keyword>
<dbReference type="PANTHER" id="PTHR24260:SF134">
    <property type="entry name" value="AT07769P-RELATED"/>
    <property type="match status" value="1"/>
</dbReference>
<feature type="chain" id="PRO_5026689205" evidence="3">
    <location>
        <begin position="23"/>
        <end position="471"/>
    </location>
</feature>
<name>A0A6J2UBH3_DROLE</name>
<dbReference type="InterPro" id="IPR051333">
    <property type="entry name" value="CLIP_Serine_Protease"/>
</dbReference>
<dbReference type="InterPro" id="IPR001254">
    <property type="entry name" value="Trypsin_dom"/>
</dbReference>
<dbReference type="OrthoDB" id="5565075at2759"/>
<dbReference type="SUPFAM" id="SSF50494">
    <property type="entry name" value="Trypsin-like serine proteases"/>
    <property type="match status" value="2"/>
</dbReference>
<dbReference type="GO" id="GO:0006508">
    <property type="term" value="P:proteolysis"/>
    <property type="evidence" value="ECO:0007669"/>
    <property type="project" value="UniProtKB-KW"/>
</dbReference>
<evidence type="ECO:0000256" key="3">
    <source>
        <dbReference type="SAM" id="SignalP"/>
    </source>
</evidence>
<accession>A0A6J2UBH3</accession>
<dbReference type="GO" id="GO:0004252">
    <property type="term" value="F:serine-type endopeptidase activity"/>
    <property type="evidence" value="ECO:0007669"/>
    <property type="project" value="InterPro"/>
</dbReference>
<dbReference type="GeneID" id="115632725"/>
<evidence type="ECO:0000256" key="1">
    <source>
        <dbReference type="ARBA" id="ARBA00023157"/>
    </source>
</evidence>
<dbReference type="PRINTS" id="PR00722">
    <property type="entry name" value="CHYMOTRYPSIN"/>
</dbReference>
<dbReference type="InterPro" id="IPR018114">
    <property type="entry name" value="TRYPSIN_HIS"/>
</dbReference>
<keyword evidence="2" id="KW-0720">Serine protease</keyword>
<dbReference type="AlphaFoldDB" id="A0A6J2UBH3"/>
<dbReference type="PANTHER" id="PTHR24260">
    <property type="match status" value="1"/>
</dbReference>
<organism evidence="5 6">
    <name type="scientific">Drosophila lebanonensis</name>
    <name type="common">Fruit fly</name>
    <name type="synonym">Scaptodrosophila lebanonensis</name>
    <dbReference type="NCBI Taxonomy" id="7225"/>
    <lineage>
        <taxon>Eukaryota</taxon>
        <taxon>Metazoa</taxon>
        <taxon>Ecdysozoa</taxon>
        <taxon>Arthropoda</taxon>
        <taxon>Hexapoda</taxon>
        <taxon>Insecta</taxon>
        <taxon>Pterygota</taxon>
        <taxon>Neoptera</taxon>
        <taxon>Endopterygota</taxon>
        <taxon>Diptera</taxon>
        <taxon>Brachycera</taxon>
        <taxon>Muscomorpha</taxon>
        <taxon>Ephydroidea</taxon>
        <taxon>Drosophilidae</taxon>
        <taxon>Scaptodrosophila</taxon>
    </lineage>
</organism>
<dbReference type="InterPro" id="IPR001314">
    <property type="entry name" value="Peptidase_S1A"/>
</dbReference>
<dbReference type="RefSeq" id="XP_030385831.1">
    <property type="nucleotide sequence ID" value="XM_030529971.1"/>
</dbReference>
<evidence type="ECO:0000313" key="5">
    <source>
        <dbReference type="Proteomes" id="UP000504634"/>
    </source>
</evidence>
<feature type="domain" description="Peptidase S1" evidence="4">
    <location>
        <begin position="75"/>
        <end position="317"/>
    </location>
</feature>
<dbReference type="InterPro" id="IPR033116">
    <property type="entry name" value="TRYPSIN_SER"/>
</dbReference>
<feature type="domain" description="Peptidase S1" evidence="4">
    <location>
        <begin position="319"/>
        <end position="471"/>
    </location>
</feature>
<dbReference type="PROSITE" id="PS00134">
    <property type="entry name" value="TRYPSIN_HIS"/>
    <property type="match status" value="1"/>
</dbReference>
<dbReference type="SMART" id="SM00020">
    <property type="entry name" value="Tryp_SPc"/>
    <property type="match status" value="2"/>
</dbReference>
<dbReference type="InterPro" id="IPR009003">
    <property type="entry name" value="Peptidase_S1_PA"/>
</dbReference>
<gene>
    <name evidence="6" type="primary">LOC115632725</name>
</gene>
<evidence type="ECO:0000313" key="6">
    <source>
        <dbReference type="RefSeq" id="XP_030385831.1"/>
    </source>
</evidence>
<keyword evidence="3" id="KW-0732">Signal</keyword>
<protein>
    <submittedName>
        <fullName evidence="6">Transmembrane protease serine 12</fullName>
    </submittedName>
</protein>
<dbReference type="PROSITE" id="PS50240">
    <property type="entry name" value="TRYPSIN_DOM"/>
    <property type="match status" value="2"/>
</dbReference>
<proteinExistence type="predicted"/>
<keyword evidence="6" id="KW-0472">Membrane</keyword>
<dbReference type="PROSITE" id="PS00135">
    <property type="entry name" value="TRYPSIN_SER"/>
    <property type="match status" value="2"/>
</dbReference>
<keyword evidence="6" id="KW-0812">Transmembrane</keyword>
<keyword evidence="5" id="KW-1185">Reference proteome</keyword>
<dbReference type="Proteomes" id="UP000504634">
    <property type="component" value="Unplaced"/>
</dbReference>